<accession>A0ABD3UZ85</accession>
<feature type="signal peptide" evidence="1">
    <location>
        <begin position="1"/>
        <end position="19"/>
    </location>
</feature>
<evidence type="ECO:0000313" key="3">
    <source>
        <dbReference type="Proteomes" id="UP001634394"/>
    </source>
</evidence>
<dbReference type="AlphaFoldDB" id="A0ABD3UZ85"/>
<protein>
    <recommendedName>
        <fullName evidence="4">Mammalian ependymin-related protein 1</fullName>
    </recommendedName>
</protein>
<name>A0ABD3UZ85_SINWO</name>
<sequence>MSAMYMVAVLLIGVGSIYAQQPKRCDTPKAWQGQMRTLNFTSNKVDRFIVVYDEANERKLFVEQQIEVVPGRSFYEYLILNRENIMYTVDLRKNICTKSVPNPWRPIGIPENATFEFEYNLGGPNEGFTAQEWSDRVEFEKITSWIGVFSLEYCYPIREILLQSGGIDFSDVRDFYNVVEGIPDPNNFIPPKACDNATWATPHDRYFKFLF</sequence>
<evidence type="ECO:0008006" key="4">
    <source>
        <dbReference type="Google" id="ProtNLM"/>
    </source>
</evidence>
<dbReference type="Pfam" id="PF00811">
    <property type="entry name" value="Ependymin"/>
    <property type="match status" value="1"/>
</dbReference>
<dbReference type="InterPro" id="IPR001299">
    <property type="entry name" value="Ependymin"/>
</dbReference>
<dbReference type="PANTHER" id="PTHR10697:SF1">
    <property type="entry name" value="MAMMALIAN EPENDYMIN-RELATED PROTEIN 1"/>
    <property type="match status" value="1"/>
</dbReference>
<feature type="chain" id="PRO_5044748144" description="Mammalian ependymin-related protein 1" evidence="1">
    <location>
        <begin position="20"/>
        <end position="211"/>
    </location>
</feature>
<keyword evidence="3" id="KW-1185">Reference proteome</keyword>
<dbReference type="PANTHER" id="PTHR10697">
    <property type="entry name" value="MAMMALIAN EPENDYMIN-RELATED PROTEIN 1"/>
    <property type="match status" value="1"/>
</dbReference>
<comment type="caution">
    <text evidence="2">The sequence shown here is derived from an EMBL/GenBank/DDBJ whole genome shotgun (WGS) entry which is preliminary data.</text>
</comment>
<reference evidence="2 3" key="1">
    <citation type="submission" date="2024-11" db="EMBL/GenBank/DDBJ databases">
        <title>Chromosome-level genome assembly of the freshwater bivalve Anodonta woodiana.</title>
        <authorList>
            <person name="Chen X."/>
        </authorList>
    </citation>
    <scope>NUCLEOTIDE SEQUENCE [LARGE SCALE GENOMIC DNA]</scope>
    <source>
        <strain evidence="2">MN2024</strain>
        <tissue evidence="2">Gills</tissue>
    </source>
</reference>
<organism evidence="2 3">
    <name type="scientific">Sinanodonta woodiana</name>
    <name type="common">Chinese pond mussel</name>
    <name type="synonym">Anodonta woodiana</name>
    <dbReference type="NCBI Taxonomy" id="1069815"/>
    <lineage>
        <taxon>Eukaryota</taxon>
        <taxon>Metazoa</taxon>
        <taxon>Spiralia</taxon>
        <taxon>Lophotrochozoa</taxon>
        <taxon>Mollusca</taxon>
        <taxon>Bivalvia</taxon>
        <taxon>Autobranchia</taxon>
        <taxon>Heteroconchia</taxon>
        <taxon>Palaeoheterodonta</taxon>
        <taxon>Unionida</taxon>
        <taxon>Unionoidea</taxon>
        <taxon>Unionidae</taxon>
        <taxon>Unioninae</taxon>
        <taxon>Sinanodonta</taxon>
    </lineage>
</organism>
<dbReference type="Proteomes" id="UP001634394">
    <property type="component" value="Unassembled WGS sequence"/>
</dbReference>
<proteinExistence type="predicted"/>
<dbReference type="EMBL" id="JBJQND010000014">
    <property type="protein sequence ID" value="KAL3854336.1"/>
    <property type="molecule type" value="Genomic_DNA"/>
</dbReference>
<gene>
    <name evidence="2" type="ORF">ACJMK2_013609</name>
</gene>
<evidence type="ECO:0000256" key="1">
    <source>
        <dbReference type="SAM" id="SignalP"/>
    </source>
</evidence>
<evidence type="ECO:0000313" key="2">
    <source>
        <dbReference type="EMBL" id="KAL3854336.1"/>
    </source>
</evidence>
<keyword evidence="1" id="KW-0732">Signal</keyword>